<keyword evidence="3" id="KW-1003">Cell membrane</keyword>
<accession>A0A173VSK6</accession>
<comment type="subcellular location">
    <subcellularLocation>
        <location evidence="1">Cell membrane</location>
        <topology evidence="1">Multi-pass membrane protein</topology>
    </subcellularLocation>
</comment>
<dbReference type="PANTHER" id="PTHR30151:SF19">
    <property type="entry name" value="ABC TRANSPORTER PERMEASE"/>
    <property type="match status" value="1"/>
</dbReference>
<reference evidence="5 6" key="1">
    <citation type="submission" date="2015-09" db="EMBL/GenBank/DDBJ databases">
        <authorList>
            <consortium name="Pathogen Informatics"/>
        </authorList>
    </citation>
    <scope>NUCLEOTIDE SEQUENCE [LARGE SCALE GENOMIC DNA]</scope>
    <source>
        <strain evidence="5 6">2789STDY5834960</strain>
    </source>
</reference>
<dbReference type="RefSeq" id="WP_242863716.1">
    <property type="nucleotide sequence ID" value="NZ_CABIYH010000036.1"/>
</dbReference>
<evidence type="ECO:0000313" key="5">
    <source>
        <dbReference type="EMBL" id="CUN30034.1"/>
    </source>
</evidence>
<dbReference type="Proteomes" id="UP000095350">
    <property type="component" value="Unassembled WGS sequence"/>
</dbReference>
<evidence type="ECO:0000256" key="4">
    <source>
        <dbReference type="SAM" id="Phobius"/>
    </source>
</evidence>
<keyword evidence="4" id="KW-0812">Transmembrane</keyword>
<dbReference type="PANTHER" id="PTHR30151">
    <property type="entry name" value="ALKANE SULFONATE ABC TRANSPORTER-RELATED, MEMBRANE SUBUNIT"/>
    <property type="match status" value="1"/>
</dbReference>
<keyword evidence="2" id="KW-0813">Transport</keyword>
<feature type="transmembrane region" description="Helical" evidence="4">
    <location>
        <begin position="38"/>
        <end position="59"/>
    </location>
</feature>
<evidence type="ECO:0000313" key="6">
    <source>
        <dbReference type="Proteomes" id="UP000095350"/>
    </source>
</evidence>
<dbReference type="GO" id="GO:0005886">
    <property type="term" value="C:plasma membrane"/>
    <property type="evidence" value="ECO:0007669"/>
    <property type="project" value="UniProtKB-SubCell"/>
</dbReference>
<dbReference type="AlphaFoldDB" id="A0A173VSK6"/>
<gene>
    <name evidence="5" type="ORF">ERS852572_03438</name>
</gene>
<sequence>MKKEAYEVEYYEPKSVLAMQADRREEKHRRKQKKGIRAGRILLGVAILLFWEVSARLGWIDDYYWSSPSLIAQTAIVQWKEKNLAYDIYFTSMSTIGGFLAGTLGGAVLGLSFWWSKTFAKIFEPYLVMFNAIPKLALAPI</sequence>
<evidence type="ECO:0000256" key="3">
    <source>
        <dbReference type="ARBA" id="ARBA00022475"/>
    </source>
</evidence>
<feature type="transmembrane region" description="Helical" evidence="4">
    <location>
        <begin position="88"/>
        <end position="115"/>
    </location>
</feature>
<keyword evidence="4" id="KW-1133">Transmembrane helix</keyword>
<keyword evidence="4" id="KW-0472">Membrane</keyword>
<dbReference type="EMBL" id="CYXZ01000036">
    <property type="protein sequence ID" value="CUN30034.1"/>
    <property type="molecule type" value="Genomic_DNA"/>
</dbReference>
<dbReference type="PaxDb" id="166486-ERS852572_03438"/>
<evidence type="ECO:0008006" key="7">
    <source>
        <dbReference type="Google" id="ProtNLM"/>
    </source>
</evidence>
<protein>
    <recommendedName>
        <fullName evidence="7">ABC transporter permease</fullName>
    </recommendedName>
</protein>
<dbReference type="STRING" id="166486.ERS852572_03438"/>
<name>A0A173VSK6_9FIRM</name>
<evidence type="ECO:0000256" key="2">
    <source>
        <dbReference type="ARBA" id="ARBA00022448"/>
    </source>
</evidence>
<organism evidence="5 6">
    <name type="scientific">Roseburia intestinalis</name>
    <dbReference type="NCBI Taxonomy" id="166486"/>
    <lineage>
        <taxon>Bacteria</taxon>
        <taxon>Bacillati</taxon>
        <taxon>Bacillota</taxon>
        <taxon>Clostridia</taxon>
        <taxon>Lachnospirales</taxon>
        <taxon>Lachnospiraceae</taxon>
        <taxon>Roseburia</taxon>
    </lineage>
</organism>
<proteinExistence type="predicted"/>
<evidence type="ECO:0000256" key="1">
    <source>
        <dbReference type="ARBA" id="ARBA00004651"/>
    </source>
</evidence>